<sequence length="361" mass="40335">MGNDQRDNPVEPLAMNGGDGQYSYSQNSTLQKKGIECVKDLITEGIVENLETERFLSPSCQKKISIADLGCAMGPNTFIAVQHIIDSVKLKFQSDGIDSESTEFHVFFNDHVVNDFNTLFTSTPSDKEYYAAGVPGSFHNRLFPKASLDFFHSSYSLQWLSKLPKELVDKQSPAWNKGKVYYPSSAKEVVEAYGKQFGKDMESFLNARALEIVSGGLMALLVPSAQDPHRKCVITSVFDLLGSALMDLAGQGLVDEDKVDNFNLSIYIPSPDEIASLIENNGDFIIKKMDPLLAHQETDPGTMVMHLRAGMESNIRENFGAEIVDQVFDKFKEKIEESAVLIDPTYKRTYGLFVLLKRKHY</sequence>
<keyword evidence="2" id="KW-1185">Reference proteome</keyword>
<accession>A0ACC0YU29</accession>
<dbReference type="Proteomes" id="UP001163603">
    <property type="component" value="Chromosome 4"/>
</dbReference>
<evidence type="ECO:0000313" key="2">
    <source>
        <dbReference type="Proteomes" id="UP001163603"/>
    </source>
</evidence>
<organism evidence="1 2">
    <name type="scientific">Pistacia integerrima</name>
    <dbReference type="NCBI Taxonomy" id="434235"/>
    <lineage>
        <taxon>Eukaryota</taxon>
        <taxon>Viridiplantae</taxon>
        <taxon>Streptophyta</taxon>
        <taxon>Embryophyta</taxon>
        <taxon>Tracheophyta</taxon>
        <taxon>Spermatophyta</taxon>
        <taxon>Magnoliopsida</taxon>
        <taxon>eudicotyledons</taxon>
        <taxon>Gunneridae</taxon>
        <taxon>Pentapetalae</taxon>
        <taxon>rosids</taxon>
        <taxon>malvids</taxon>
        <taxon>Sapindales</taxon>
        <taxon>Anacardiaceae</taxon>
        <taxon>Pistacia</taxon>
    </lineage>
</organism>
<proteinExistence type="predicted"/>
<dbReference type="EMBL" id="CM047739">
    <property type="protein sequence ID" value="KAJ0042133.1"/>
    <property type="molecule type" value="Genomic_DNA"/>
</dbReference>
<gene>
    <name evidence="1" type="ORF">Pint_18686</name>
</gene>
<protein>
    <submittedName>
        <fullName evidence="1">Uncharacterized protein</fullName>
    </submittedName>
</protein>
<evidence type="ECO:0000313" key="1">
    <source>
        <dbReference type="EMBL" id="KAJ0042133.1"/>
    </source>
</evidence>
<name>A0ACC0YU29_9ROSI</name>
<reference evidence="2" key="1">
    <citation type="journal article" date="2023" name="G3 (Bethesda)">
        <title>Genome assembly and association tests identify interacting loci associated with vigor, precocity, and sex in interspecific pistachio rootstocks.</title>
        <authorList>
            <person name="Palmer W."/>
            <person name="Jacygrad E."/>
            <person name="Sagayaradj S."/>
            <person name="Cavanaugh K."/>
            <person name="Han R."/>
            <person name="Bertier L."/>
            <person name="Beede B."/>
            <person name="Kafkas S."/>
            <person name="Golino D."/>
            <person name="Preece J."/>
            <person name="Michelmore R."/>
        </authorList>
    </citation>
    <scope>NUCLEOTIDE SEQUENCE [LARGE SCALE GENOMIC DNA]</scope>
</reference>
<comment type="caution">
    <text evidence="1">The sequence shown here is derived from an EMBL/GenBank/DDBJ whole genome shotgun (WGS) entry which is preliminary data.</text>
</comment>